<feature type="domain" description="Photolyase/cryptochrome alpha/beta" evidence="8">
    <location>
        <begin position="2"/>
        <end position="130"/>
    </location>
</feature>
<evidence type="ECO:0000256" key="1">
    <source>
        <dbReference type="ARBA" id="ARBA00005862"/>
    </source>
</evidence>
<dbReference type="AlphaFoldDB" id="A0A3G9GGR7"/>
<dbReference type="STRING" id="332411.VI06_13640"/>
<evidence type="ECO:0000256" key="4">
    <source>
        <dbReference type="ARBA" id="ARBA00022827"/>
    </source>
</evidence>
<dbReference type="Pfam" id="PF03441">
    <property type="entry name" value="FAD_binding_7"/>
    <property type="match status" value="1"/>
</dbReference>
<proteinExistence type="inferred from homology"/>
<dbReference type="InterPro" id="IPR006050">
    <property type="entry name" value="DNA_photolyase_N"/>
</dbReference>
<organism evidence="9 10">
    <name type="scientific">Aquitalea magnusonii</name>
    <dbReference type="NCBI Taxonomy" id="332411"/>
    <lineage>
        <taxon>Bacteria</taxon>
        <taxon>Pseudomonadati</taxon>
        <taxon>Pseudomonadota</taxon>
        <taxon>Betaproteobacteria</taxon>
        <taxon>Neisseriales</taxon>
        <taxon>Chromobacteriaceae</taxon>
        <taxon>Aquitalea</taxon>
    </lineage>
</organism>
<evidence type="ECO:0000313" key="9">
    <source>
        <dbReference type="EMBL" id="BBF85292.1"/>
    </source>
</evidence>
<comment type="similarity">
    <text evidence="1 7">Belongs to the DNA photolyase class-1 family.</text>
</comment>
<comment type="cofactor">
    <cofactor evidence="7">
        <name>(6R)-5,10-methylene-5,6,7,8-tetrahydrofolate</name>
        <dbReference type="ChEBI" id="CHEBI:15636"/>
    </cofactor>
    <text evidence="7">Binds 1 5,10-methenyltetrahydrofolate (MTHF) per subunit.</text>
</comment>
<feature type="binding site" evidence="6">
    <location>
        <begin position="281"/>
        <end position="288"/>
    </location>
    <ligand>
        <name>FAD</name>
        <dbReference type="ChEBI" id="CHEBI:57692"/>
    </ligand>
</feature>
<dbReference type="EMBL" id="AP018823">
    <property type="protein sequence ID" value="BBF85292.1"/>
    <property type="molecule type" value="Genomic_DNA"/>
</dbReference>
<dbReference type="GO" id="GO:0071949">
    <property type="term" value="F:FAD binding"/>
    <property type="evidence" value="ECO:0007669"/>
    <property type="project" value="TreeGrafter"/>
</dbReference>
<keyword evidence="5 7" id="KW-0157">Chromophore</keyword>
<dbReference type="SUPFAM" id="SSF52425">
    <property type="entry name" value="Cryptochrome/photolyase, N-terminal domain"/>
    <property type="match status" value="1"/>
</dbReference>
<evidence type="ECO:0000256" key="7">
    <source>
        <dbReference type="RuleBase" id="RU367151"/>
    </source>
</evidence>
<dbReference type="PRINTS" id="PR00147">
    <property type="entry name" value="DNAPHOTLYASE"/>
</dbReference>
<name>A0A3G9GGR7_9NEIS</name>
<reference evidence="10" key="1">
    <citation type="journal article" date="2017" name="Biotechnol. Biofuels">
        <title>Evaluation of environmental bacterial communities as a factor affecting the growth of duckweed Lemna minor.</title>
        <authorList>
            <person name="Ishizawa H."/>
            <person name="Kuroda M."/>
            <person name="Morikawa M."/>
            <person name="Ike M."/>
        </authorList>
    </citation>
    <scope>NUCLEOTIDE SEQUENCE [LARGE SCALE GENOMIC DNA]</scope>
    <source>
        <strain evidence="10">H3</strain>
    </source>
</reference>
<dbReference type="InterPro" id="IPR036155">
    <property type="entry name" value="Crypto/Photolyase_N_sf"/>
</dbReference>
<dbReference type="Gene3D" id="1.10.579.10">
    <property type="entry name" value="DNA Cyclobutane Dipyrimidine Photolyase, subunit A, domain 3"/>
    <property type="match status" value="1"/>
</dbReference>
<dbReference type="OrthoDB" id="9772484at2"/>
<dbReference type="InterPro" id="IPR002081">
    <property type="entry name" value="Cryptochrome/DNA_photolyase_1"/>
</dbReference>
<evidence type="ECO:0000256" key="2">
    <source>
        <dbReference type="ARBA" id="ARBA00017881"/>
    </source>
</evidence>
<dbReference type="PANTHER" id="PTHR11455:SF22">
    <property type="entry name" value="CRYPTOCHROME DASH"/>
    <property type="match status" value="1"/>
</dbReference>
<accession>A0A3G9GGR7</accession>
<comment type="function">
    <text evidence="7">May have a photoreceptor function.</text>
</comment>
<keyword evidence="10" id="KW-1185">Reference proteome</keyword>
<dbReference type="Pfam" id="PF00875">
    <property type="entry name" value="DNA_photolyase"/>
    <property type="match status" value="1"/>
</dbReference>
<dbReference type="Proteomes" id="UP000198290">
    <property type="component" value="Chromosome"/>
</dbReference>
<dbReference type="SUPFAM" id="SSF48173">
    <property type="entry name" value="Cryptochrome/photolyase FAD-binding domain"/>
    <property type="match status" value="1"/>
</dbReference>
<evidence type="ECO:0000256" key="3">
    <source>
        <dbReference type="ARBA" id="ARBA00022630"/>
    </source>
</evidence>
<gene>
    <name evidence="9" type="ORF">DLM_1675</name>
</gene>
<evidence type="ECO:0000313" key="10">
    <source>
        <dbReference type="Proteomes" id="UP000198290"/>
    </source>
</evidence>
<dbReference type="RefSeq" id="WP_089083484.1">
    <property type="nucleotide sequence ID" value="NZ_AP018823.1"/>
</dbReference>
<protein>
    <recommendedName>
        <fullName evidence="2 7">Cryptochrome DASH</fullName>
    </recommendedName>
</protein>
<dbReference type="PANTHER" id="PTHR11455">
    <property type="entry name" value="CRYPTOCHROME"/>
    <property type="match status" value="1"/>
</dbReference>
<reference evidence="9 10" key="2">
    <citation type="journal article" date="2017" name="Genome Announc.">
        <title>Draft genome sequence of Aquitalea magnusonii strain H3, a plant growth-promoting bacterium of duckweed Lemna minor.</title>
        <authorList>
            <person name="Ishizawa H."/>
            <person name="Kuroda M."/>
            <person name="Ike M."/>
        </authorList>
    </citation>
    <scope>NUCLEOTIDE SEQUENCE [LARGE SCALE GENOMIC DNA]</scope>
    <source>
        <strain evidence="9 10">H3</strain>
    </source>
</reference>
<evidence type="ECO:0000259" key="8">
    <source>
        <dbReference type="PROSITE" id="PS51645"/>
    </source>
</evidence>
<dbReference type="GO" id="GO:0003913">
    <property type="term" value="F:DNA photolyase activity"/>
    <property type="evidence" value="ECO:0007669"/>
    <property type="project" value="InterPro"/>
</dbReference>
<evidence type="ECO:0000256" key="6">
    <source>
        <dbReference type="PIRSR" id="PIRSR602081-1"/>
    </source>
</evidence>
<dbReference type="KEGG" id="amah:DLM_1675"/>
<keyword evidence="3 6" id="KW-0285">Flavoprotein</keyword>
<keyword evidence="4 6" id="KW-0274">FAD</keyword>
<dbReference type="GO" id="GO:0000719">
    <property type="term" value="P:photoreactive repair"/>
    <property type="evidence" value="ECO:0007669"/>
    <property type="project" value="TreeGrafter"/>
</dbReference>
<feature type="binding site" evidence="6">
    <location>
        <begin position="241"/>
        <end position="245"/>
    </location>
    <ligand>
        <name>FAD</name>
        <dbReference type="ChEBI" id="CHEBI:57692"/>
    </ligand>
</feature>
<dbReference type="Gene3D" id="3.40.50.620">
    <property type="entry name" value="HUPs"/>
    <property type="match status" value="1"/>
</dbReference>
<dbReference type="InterPro" id="IPR014729">
    <property type="entry name" value="Rossmann-like_a/b/a_fold"/>
</dbReference>
<dbReference type="Gene3D" id="1.25.40.80">
    <property type="match status" value="1"/>
</dbReference>
<dbReference type="InterPro" id="IPR036134">
    <property type="entry name" value="Crypto/Photolyase_FAD-like_sf"/>
</dbReference>
<dbReference type="PROSITE" id="PS51645">
    <property type="entry name" value="PHR_CRY_ALPHA_BETA"/>
    <property type="match status" value="1"/>
</dbReference>
<evidence type="ECO:0000256" key="5">
    <source>
        <dbReference type="ARBA" id="ARBA00022991"/>
    </source>
</evidence>
<dbReference type="NCBIfam" id="TIGR02765">
    <property type="entry name" value="crypto_DASH"/>
    <property type="match status" value="1"/>
</dbReference>
<reference evidence="10" key="3">
    <citation type="journal article" date="2017" name="Plant Physiol. Biochem.">
        <title>Differential oxidative and antioxidative response of duckweed Lemna minor toward plant growth promoting/inhibiting bacteria.</title>
        <authorList>
            <person name="Ishizawa H."/>
            <person name="Kuroda M."/>
            <person name="Morikawa M."/>
            <person name="Ike M."/>
        </authorList>
    </citation>
    <scope>NUCLEOTIDE SEQUENCE [LARGE SCALE GENOMIC DNA]</scope>
    <source>
        <strain evidence="10">H3</strain>
    </source>
</reference>
<dbReference type="InterPro" id="IPR014133">
    <property type="entry name" value="Cry_DASH"/>
</dbReference>
<dbReference type="InterPro" id="IPR005101">
    <property type="entry name" value="Cryptochr/Photolyase_FAD-bd"/>
</dbReference>
<feature type="binding site" evidence="6">
    <location>
        <begin position="377"/>
        <end position="379"/>
    </location>
    <ligand>
        <name>FAD</name>
        <dbReference type="ChEBI" id="CHEBI:57692"/>
    </ligand>
</feature>
<comment type="cofactor">
    <cofactor evidence="6 7">
        <name>FAD</name>
        <dbReference type="ChEBI" id="CHEBI:57692"/>
    </cofactor>
    <text evidence="6 7">Binds 1 FAD per subunit.</text>
</comment>
<feature type="binding site" evidence="6">
    <location>
        <position position="228"/>
    </location>
    <ligand>
        <name>FAD</name>
        <dbReference type="ChEBI" id="CHEBI:57692"/>
    </ligand>
</feature>
<sequence length="425" mass="47084">MTTLIYCFRDDLRLHDNPALTAACQQADYLLPLHVSPLPQTTRWGFARVSARRSAFRHSALQGLATALQQQGSGLLHASGSLASVLPALASQIDATAIYCEDIATPEEQDELAALRACGLAVHSHWQSTLLARDSLPWADAQLPDQFTRFRQQVEAAAIQPAAPLPPPSLPPLPPAARQLIQPLAAMDYPAVDPRSSFPFPDAAFAGSEAAALAHLAQYLQRGLPHSYKATRNGLHGIDYSSKLSPWLACGSLSARLVLQQLHAFETEHGHSDSSYWLWFELLWRDYFKLLQRQHGRRLYHPGGLPQRASPPHNPAAFQRWMAGQTGHALIDAGMRELATTGYLGNRMRQIAASYLIHELQCDWRAGAAWFEACLLDYDCSQNQGNWLYLAGLGTDPRGGRRFNPDKQAAEYDADGHYRQLWSQP</sequence>
<dbReference type="GO" id="GO:0003677">
    <property type="term" value="F:DNA binding"/>
    <property type="evidence" value="ECO:0007669"/>
    <property type="project" value="TreeGrafter"/>
</dbReference>